<keyword evidence="5" id="KW-1185">Reference proteome</keyword>
<dbReference type="Pfam" id="PF04859">
    <property type="entry name" value="DUF641"/>
    <property type="match status" value="1"/>
</dbReference>
<evidence type="ECO:0008006" key="6">
    <source>
        <dbReference type="Google" id="ProtNLM"/>
    </source>
</evidence>
<evidence type="ECO:0000256" key="1">
    <source>
        <dbReference type="SAM" id="Coils"/>
    </source>
</evidence>
<dbReference type="Proteomes" id="UP001327560">
    <property type="component" value="Chromosome 1"/>
</dbReference>
<evidence type="ECO:0000259" key="2">
    <source>
        <dbReference type="Pfam" id="PF04859"/>
    </source>
</evidence>
<dbReference type="EMBL" id="CP136890">
    <property type="protein sequence ID" value="WOK93845.1"/>
    <property type="molecule type" value="Genomic_DNA"/>
</dbReference>
<dbReference type="PANTHER" id="PTHR31161">
    <property type="entry name" value="PROTEIN GRAVITROPIC IN THE LIGHT 1"/>
    <property type="match status" value="1"/>
</dbReference>
<name>A0AAQ3JSW3_9LILI</name>
<dbReference type="Pfam" id="PF24994">
    <property type="entry name" value="GIL1_IRKI_C"/>
    <property type="match status" value="1"/>
</dbReference>
<dbReference type="GO" id="GO:0009639">
    <property type="term" value="P:response to red or far red light"/>
    <property type="evidence" value="ECO:0007669"/>
    <property type="project" value="InterPro"/>
</dbReference>
<dbReference type="GO" id="GO:0009959">
    <property type="term" value="P:negative gravitropism"/>
    <property type="evidence" value="ECO:0007669"/>
    <property type="project" value="InterPro"/>
</dbReference>
<proteinExistence type="predicted"/>
<evidence type="ECO:0000313" key="5">
    <source>
        <dbReference type="Proteomes" id="UP001327560"/>
    </source>
</evidence>
<feature type="coiled-coil region" evidence="1">
    <location>
        <begin position="166"/>
        <end position="214"/>
    </location>
</feature>
<sequence length="479" mass="54785">MESHRVTWLPKLGALAHTFNKILRLRLSVASAANGAGVATDEDDYSIRKLKLSHNFSDYSTILSEAGDDIYKVKHEKHEEQKLSLEEIEVLKSLLANLFASISAVKAAYAQLQMAQSPYNPDSIQSSDLTIVSELMRVSQLKQAYLKSHSIPIPACDSHLAVVAQIEEQRNLIKTYKITTNKLEADLKLKDSEIFSLRAELLESEKNNQALEVKLHPGRSLPALDDLHPSGLNPTHFLSVLRFAFKSIRSFVKLMEKEMESAGWDLDASAGAIQPDVLHFNKPDHRTFAFQSYVCQKMFSDFHYKNYNLTALEERVAWGWREFFDEFVQLRYVEQIQKLSQHQTIRNFFKEKYLALVHPKMEASFFGSLDHRRAILSSDRGFPNSSFFSGFIEMARRVWLLHCLFFLFQLESDDRSIFQARRASRFSEVYMESVVDDDDIPTTRLRPATVGFTVIPGFRVGSTLIQCKVYLSPHGDLQS</sequence>
<accession>A0AAQ3JSW3</accession>
<dbReference type="AlphaFoldDB" id="A0AAQ3JSW3"/>
<dbReference type="InterPro" id="IPR040225">
    <property type="entry name" value="GIL1-like"/>
</dbReference>
<dbReference type="InterPro" id="IPR056813">
    <property type="entry name" value="GIL1_IRKI_C"/>
</dbReference>
<feature type="domain" description="DUF641" evidence="2">
    <location>
        <begin position="88"/>
        <end position="213"/>
    </location>
</feature>
<organism evidence="4 5">
    <name type="scientific">Canna indica</name>
    <name type="common">Indian-shot</name>
    <dbReference type="NCBI Taxonomy" id="4628"/>
    <lineage>
        <taxon>Eukaryota</taxon>
        <taxon>Viridiplantae</taxon>
        <taxon>Streptophyta</taxon>
        <taxon>Embryophyta</taxon>
        <taxon>Tracheophyta</taxon>
        <taxon>Spermatophyta</taxon>
        <taxon>Magnoliopsida</taxon>
        <taxon>Liliopsida</taxon>
        <taxon>Zingiberales</taxon>
        <taxon>Cannaceae</taxon>
        <taxon>Canna</taxon>
    </lineage>
</organism>
<evidence type="ECO:0000259" key="3">
    <source>
        <dbReference type="Pfam" id="PF24994"/>
    </source>
</evidence>
<feature type="domain" description="GIL1/IRKI C-terminal" evidence="3">
    <location>
        <begin position="417"/>
        <end position="470"/>
    </location>
</feature>
<dbReference type="InterPro" id="IPR006943">
    <property type="entry name" value="DUF641_pln"/>
</dbReference>
<gene>
    <name evidence="4" type="ORF">Cni_G02546</name>
</gene>
<protein>
    <recommendedName>
        <fullName evidence="6">DUF641 domain-containing protein</fullName>
    </recommendedName>
</protein>
<keyword evidence="1" id="KW-0175">Coiled coil</keyword>
<evidence type="ECO:0000313" key="4">
    <source>
        <dbReference type="EMBL" id="WOK93845.1"/>
    </source>
</evidence>
<reference evidence="4 5" key="1">
    <citation type="submission" date="2023-10" db="EMBL/GenBank/DDBJ databases">
        <title>Chromosome-scale genome assembly provides insights into flower coloration mechanisms of Canna indica.</title>
        <authorList>
            <person name="Li C."/>
        </authorList>
    </citation>
    <scope>NUCLEOTIDE SEQUENCE [LARGE SCALE GENOMIC DNA]</scope>
    <source>
        <tissue evidence="4">Flower</tissue>
    </source>
</reference>